<feature type="transmembrane region" description="Helical" evidence="7">
    <location>
        <begin position="327"/>
        <end position="349"/>
    </location>
</feature>
<comment type="subcellular location">
    <subcellularLocation>
        <location evidence="1">Membrane</location>
        <topology evidence="1">Multi-pass membrane protein</topology>
    </subcellularLocation>
</comment>
<feature type="transmembrane region" description="Helical" evidence="7">
    <location>
        <begin position="617"/>
        <end position="639"/>
    </location>
</feature>
<comment type="caution">
    <text evidence="8">The sequence shown here is derived from an EMBL/GenBank/DDBJ whole genome shotgun (WGS) entry which is preliminary data.</text>
</comment>
<keyword evidence="3 7" id="KW-0812">Transmembrane</keyword>
<evidence type="ECO:0000256" key="7">
    <source>
        <dbReference type="RuleBase" id="RU363079"/>
    </source>
</evidence>
<evidence type="ECO:0000256" key="5">
    <source>
        <dbReference type="ARBA" id="ARBA00022989"/>
    </source>
</evidence>
<dbReference type="GeneID" id="94286636"/>
<dbReference type="Pfam" id="PF02990">
    <property type="entry name" value="EMP70"/>
    <property type="match status" value="1"/>
</dbReference>
<dbReference type="EMBL" id="JAFJZO010000036">
    <property type="protein sequence ID" value="KAG5490388.1"/>
    <property type="molecule type" value="Genomic_DNA"/>
</dbReference>
<dbReference type="InterPro" id="IPR004240">
    <property type="entry name" value="EMP70"/>
</dbReference>
<organism evidence="8 9">
    <name type="scientific">Porcisia hertigi</name>
    <dbReference type="NCBI Taxonomy" id="2761500"/>
    <lineage>
        <taxon>Eukaryota</taxon>
        <taxon>Discoba</taxon>
        <taxon>Euglenozoa</taxon>
        <taxon>Kinetoplastea</taxon>
        <taxon>Metakinetoplastina</taxon>
        <taxon>Trypanosomatida</taxon>
        <taxon>Trypanosomatidae</taxon>
        <taxon>Leishmaniinae</taxon>
        <taxon>Porcisia</taxon>
    </lineage>
</organism>
<dbReference type="Proteomes" id="UP000674318">
    <property type="component" value="Unassembled WGS sequence"/>
</dbReference>
<feature type="transmembrane region" description="Helical" evidence="7">
    <location>
        <begin position="545"/>
        <end position="567"/>
    </location>
</feature>
<evidence type="ECO:0000313" key="8">
    <source>
        <dbReference type="EMBL" id="KAG5490388.1"/>
    </source>
</evidence>
<dbReference type="PANTHER" id="PTHR10766">
    <property type="entry name" value="TRANSMEMBRANE 9 SUPERFAMILY PROTEIN"/>
    <property type="match status" value="1"/>
</dbReference>
<evidence type="ECO:0000313" key="9">
    <source>
        <dbReference type="Proteomes" id="UP000674318"/>
    </source>
</evidence>
<dbReference type="AlphaFoldDB" id="A0A836L6Y2"/>
<keyword evidence="6 7" id="KW-0472">Membrane</keyword>
<comment type="similarity">
    <text evidence="2 7">Belongs to the nonaspanin (TM9SF) (TC 9.A.2) family.</text>
</comment>
<proteinExistence type="inferred from homology"/>
<sequence length="687" mass="77469">MSPSAHHACIHSSSLGVGRHRISSHNPLAGAVLLVLLLLLLQLTTYVTPANAIYVPGASEVSYQKGETVKIMVNALRSSSEMFPIDYAKMPFCQPAKPERKEESFGEIIWGDRVLDSLYTVKMMEDVMCMPLPHCDFAQKTEEIRDRHSKNITKMINQRYRVYMSIDNLPAFSTEVEEEEIKDCPRKLRKYLAMSARGFPLGLPARCRKDAETALNNHIEFTIQYNRDSLTDIATEEAQRKYIVVFVGVKAKSIAWTGTEQCIKRMTDLPGAQEVERKLLMSDVVNKAATVYWTYSVRWEENPNVRWATRWDFYLTTTAASQPGAHVMFIIFSFIMVLVIGSAVLGLLLRTLHKDFNRYNSEDPEDMCEEVGWKLLHADVFRPPFNANWLAILVANGVQVLITVGVVLIVALMGFLSPSRRGALLKTLLLTAAFTSSASGYVCGLLLQYLNCRAWRHVFTCSLTLPGAILIMYVFILIINKAHGATTAIPLTTLLQILALCVTVSLPLTVLGGSIAFCQQPIVNPTRVGRLAREIPAQKWSHRPWFMYSFWPCVPLVVTYIELHYIMQDLWEGRIYYSFGFLTLTACIWVLLCALTTISTLYYTLCYENHRWWWTAYFVPGGAGVHIFCMSVIFFTTYLSVSSFSSAVIFFAYMGMVSYLYGLAAGAVGVTVSIAFVRMIYSSIKID</sequence>
<feature type="transmembrane region" description="Helical" evidence="7">
    <location>
        <begin position="491"/>
        <end position="517"/>
    </location>
</feature>
<gene>
    <name evidence="8" type="ORF">JKF63_00508</name>
</gene>
<dbReference type="GO" id="GO:0005737">
    <property type="term" value="C:cytoplasm"/>
    <property type="evidence" value="ECO:0007669"/>
    <property type="project" value="UniProtKB-ARBA"/>
</dbReference>
<dbReference type="PANTHER" id="PTHR10766:SF111">
    <property type="entry name" value="TRANSMEMBRANE 9 SUPERFAMILY MEMBER 2"/>
    <property type="match status" value="1"/>
</dbReference>
<reference evidence="8 9" key="1">
    <citation type="submission" date="2021-02" db="EMBL/GenBank/DDBJ databases">
        <title>Porcisia hertigi Genome sequencing and assembly.</title>
        <authorList>
            <person name="Almutairi H."/>
            <person name="Gatherer D."/>
        </authorList>
    </citation>
    <scope>NUCLEOTIDE SEQUENCE [LARGE SCALE GENOMIC DNA]</scope>
    <source>
        <strain evidence="8 9">C119</strain>
    </source>
</reference>
<evidence type="ECO:0000256" key="1">
    <source>
        <dbReference type="ARBA" id="ARBA00004141"/>
    </source>
</evidence>
<keyword evidence="4" id="KW-0732">Signal</keyword>
<dbReference type="RefSeq" id="XP_067752716.1">
    <property type="nucleotide sequence ID" value="XM_067896559.1"/>
</dbReference>
<accession>A0A836L6Y2</accession>
<evidence type="ECO:0000256" key="2">
    <source>
        <dbReference type="ARBA" id="ARBA00005227"/>
    </source>
</evidence>
<dbReference type="GO" id="GO:0016020">
    <property type="term" value="C:membrane"/>
    <property type="evidence" value="ECO:0007669"/>
    <property type="project" value="UniProtKB-SubCell"/>
</dbReference>
<protein>
    <recommendedName>
        <fullName evidence="7">Transmembrane 9 superfamily member</fullName>
    </recommendedName>
</protein>
<evidence type="ECO:0000256" key="4">
    <source>
        <dbReference type="ARBA" id="ARBA00022729"/>
    </source>
</evidence>
<keyword evidence="5 7" id="KW-1133">Transmembrane helix</keyword>
<feature type="transmembrane region" description="Helical" evidence="7">
    <location>
        <begin position="428"/>
        <end position="447"/>
    </location>
</feature>
<feature type="transmembrane region" description="Helical" evidence="7">
    <location>
        <begin position="389"/>
        <end position="416"/>
    </location>
</feature>
<dbReference type="OrthoDB" id="1666796at2759"/>
<feature type="transmembrane region" description="Helical" evidence="7">
    <location>
        <begin position="579"/>
        <end position="605"/>
    </location>
</feature>
<feature type="transmembrane region" description="Helical" evidence="7">
    <location>
        <begin position="659"/>
        <end position="681"/>
    </location>
</feature>
<dbReference type="GO" id="GO:0072657">
    <property type="term" value="P:protein localization to membrane"/>
    <property type="evidence" value="ECO:0007669"/>
    <property type="project" value="TreeGrafter"/>
</dbReference>
<keyword evidence="9" id="KW-1185">Reference proteome</keyword>
<evidence type="ECO:0000256" key="6">
    <source>
        <dbReference type="ARBA" id="ARBA00023136"/>
    </source>
</evidence>
<dbReference type="KEGG" id="phet:94286636"/>
<evidence type="ECO:0000256" key="3">
    <source>
        <dbReference type="ARBA" id="ARBA00022692"/>
    </source>
</evidence>
<feature type="transmembrane region" description="Helical" evidence="7">
    <location>
        <begin position="459"/>
        <end position="479"/>
    </location>
</feature>
<name>A0A836L6Y2_9TRYP</name>